<reference evidence="1" key="2">
    <citation type="journal article" date="2022" name="Sci. Total Environ.">
        <title>Prevalence, transmission, and molecular epidemiology of tet(X)-positive bacteria among humans, animals, and environmental niches in China: An epidemiological, and genomic-based study.</title>
        <authorList>
            <person name="Dong N."/>
            <person name="Zeng Y."/>
            <person name="Cai C."/>
            <person name="Sun C."/>
            <person name="Lu J."/>
            <person name="Liu C."/>
            <person name="Zhou H."/>
            <person name="Sun Q."/>
            <person name="Shu L."/>
            <person name="Wang H."/>
            <person name="Wang Y."/>
            <person name="Wang S."/>
            <person name="Wu C."/>
            <person name="Chan E.W."/>
            <person name="Chen G."/>
            <person name="Shen Z."/>
            <person name="Chen S."/>
            <person name="Zhang R."/>
        </authorList>
    </citation>
    <scope>NUCLEOTIDE SEQUENCE</scope>
    <source>
        <strain evidence="1">R655-4</strain>
    </source>
</reference>
<comment type="caution">
    <text evidence="1">The sequence shown here is derived from an EMBL/GenBank/DDBJ whole genome shotgun (WGS) entry which is preliminary data.</text>
</comment>
<proteinExistence type="predicted"/>
<organism evidence="1 2">
    <name type="scientific">Empedobacter brevis</name>
    <dbReference type="NCBI Taxonomy" id="247"/>
    <lineage>
        <taxon>Bacteria</taxon>
        <taxon>Pseudomonadati</taxon>
        <taxon>Bacteroidota</taxon>
        <taxon>Flavobacteriia</taxon>
        <taxon>Flavobacteriales</taxon>
        <taxon>Weeksellaceae</taxon>
        <taxon>Empedobacter</taxon>
    </lineage>
</organism>
<dbReference type="RefSeq" id="WP_286494126.1">
    <property type="nucleotide sequence ID" value="NZ_JACAGJ010000008.1"/>
</dbReference>
<dbReference type="Proteomes" id="UP001170959">
    <property type="component" value="Unassembled WGS sequence"/>
</dbReference>
<sequence>MSIKNSVSLFFPLLDSKNSTEDKLVFSKGMANTLYFAKKKAFLVAEYIFTKTGRTDKIIIQITSDETNEVVEISLNRDDFHKLPKVNVFNIKDVVNQFYNEYRN</sequence>
<dbReference type="AlphaFoldDB" id="A0AAJ1QGN6"/>
<name>A0AAJ1QGN6_9FLAO</name>
<evidence type="ECO:0000313" key="1">
    <source>
        <dbReference type="EMBL" id="MDM1073678.1"/>
    </source>
</evidence>
<gene>
    <name evidence="1" type="ORF">HX001_14405</name>
</gene>
<reference evidence="1" key="1">
    <citation type="submission" date="2020-06" db="EMBL/GenBank/DDBJ databases">
        <authorList>
            <person name="Dong N."/>
        </authorList>
    </citation>
    <scope>NUCLEOTIDE SEQUENCE</scope>
    <source>
        <strain evidence="1">R655-4</strain>
    </source>
</reference>
<evidence type="ECO:0000313" key="2">
    <source>
        <dbReference type="Proteomes" id="UP001170959"/>
    </source>
</evidence>
<accession>A0AAJ1QGN6</accession>
<protein>
    <submittedName>
        <fullName evidence="1">Uncharacterized protein</fullName>
    </submittedName>
</protein>
<dbReference type="EMBL" id="JACAGJ010000008">
    <property type="protein sequence ID" value="MDM1073678.1"/>
    <property type="molecule type" value="Genomic_DNA"/>
</dbReference>